<accession>A0ABT7M4X2</accession>
<evidence type="ECO:0000313" key="3">
    <source>
        <dbReference type="Proteomes" id="UP001231924"/>
    </source>
</evidence>
<dbReference type="InterPro" id="IPR034660">
    <property type="entry name" value="DinB/YfiT-like"/>
</dbReference>
<dbReference type="Gene3D" id="1.20.120.450">
    <property type="entry name" value="dinb family like domain"/>
    <property type="match status" value="1"/>
</dbReference>
<reference evidence="2 3" key="1">
    <citation type="submission" date="2023-06" db="EMBL/GenBank/DDBJ databases">
        <title>Actinomycetospora Odt1-22.</title>
        <authorList>
            <person name="Supong K."/>
        </authorList>
    </citation>
    <scope>NUCLEOTIDE SEQUENCE [LARGE SCALE GENOMIC DNA]</scope>
    <source>
        <strain evidence="2 3">Odt1-22</strain>
    </source>
</reference>
<evidence type="ECO:0000259" key="1">
    <source>
        <dbReference type="Pfam" id="PF11716"/>
    </source>
</evidence>
<dbReference type="Pfam" id="PF11716">
    <property type="entry name" value="MDMPI_N"/>
    <property type="match status" value="1"/>
</dbReference>
<organism evidence="2 3">
    <name type="scientific">Actinomycetospora termitidis</name>
    <dbReference type="NCBI Taxonomy" id="3053470"/>
    <lineage>
        <taxon>Bacteria</taxon>
        <taxon>Bacillati</taxon>
        <taxon>Actinomycetota</taxon>
        <taxon>Actinomycetes</taxon>
        <taxon>Pseudonocardiales</taxon>
        <taxon>Pseudonocardiaceae</taxon>
        <taxon>Actinomycetospora</taxon>
    </lineage>
</organism>
<proteinExistence type="predicted"/>
<name>A0ABT7M4X2_9PSEU</name>
<dbReference type="RefSeq" id="WP_286051584.1">
    <property type="nucleotide sequence ID" value="NZ_JASVWF010000001.1"/>
</dbReference>
<dbReference type="SUPFAM" id="SSF109854">
    <property type="entry name" value="DinB/YfiT-like putative metalloenzymes"/>
    <property type="match status" value="1"/>
</dbReference>
<keyword evidence="3" id="KW-1185">Reference proteome</keyword>
<protein>
    <submittedName>
        <fullName evidence="2">Maleylpyruvate isomerase family mycothiol-dependent enzyme</fullName>
    </submittedName>
</protein>
<dbReference type="InterPro" id="IPR017517">
    <property type="entry name" value="Maleyloyr_isom"/>
</dbReference>
<comment type="caution">
    <text evidence="2">The sequence shown here is derived from an EMBL/GenBank/DDBJ whole genome shotgun (WGS) entry which is preliminary data.</text>
</comment>
<dbReference type="Proteomes" id="UP001231924">
    <property type="component" value="Unassembled WGS sequence"/>
</dbReference>
<feature type="domain" description="Mycothiol-dependent maleylpyruvate isomerase metal-binding" evidence="1">
    <location>
        <begin position="10"/>
        <end position="95"/>
    </location>
</feature>
<keyword evidence="2" id="KW-0413">Isomerase</keyword>
<dbReference type="InterPro" id="IPR024344">
    <property type="entry name" value="MDMPI_metal-binding"/>
</dbReference>
<dbReference type="EMBL" id="JASVWF010000001">
    <property type="protein sequence ID" value="MDL5155501.1"/>
    <property type="molecule type" value="Genomic_DNA"/>
</dbReference>
<dbReference type="NCBIfam" id="TIGR03083">
    <property type="entry name" value="maleylpyruvate isomerase family mycothiol-dependent enzyme"/>
    <property type="match status" value="1"/>
</dbReference>
<evidence type="ECO:0000313" key="2">
    <source>
        <dbReference type="EMBL" id="MDL5155501.1"/>
    </source>
</evidence>
<dbReference type="GO" id="GO:0016853">
    <property type="term" value="F:isomerase activity"/>
    <property type="evidence" value="ECO:0007669"/>
    <property type="project" value="UniProtKB-KW"/>
</dbReference>
<gene>
    <name evidence="2" type="ORF">QRT03_06025</name>
</gene>
<sequence length="209" mass="22889">MTTDLWPLIHAERAALADDLEHLFEDQWRSRSLCTEWTIEETVAHLSAAASIGRFRWLRSAIGARFDFALHNRRRLDEQLGATPAETLAIFRSKIDWTVQPMRLTAAWLGEVVVHAADIRRPLDLRSSTPVDVATVVAEFYASRDFAVPSRTAIAGLRVEATDGPFATGDGPLVSGPTLALVMAMAGRGAFCEDLTGPGVTTLRERCGS</sequence>